<sequence>MKLLTIFIMTCLFGLDAVAQEASRNNEMRYTVVKAQGLKDDIKKVLVTVSKKELTNPKGVTVSYYAKPGEIYLEKDSVQIGYYNVSGNEDSIMIDNFRPFRERLSSLDPNERKYKVAIVSRTSKAIIVEVNNWGEETKENLLEKSVLLTLKPLKQ</sequence>
<feature type="chain" id="PRO_5015170792" evidence="1">
    <location>
        <begin position="20"/>
        <end position="155"/>
    </location>
</feature>
<feature type="signal peptide" evidence="1">
    <location>
        <begin position="1"/>
        <end position="19"/>
    </location>
</feature>
<name>A0A2P8G0H8_9BACT</name>
<protein>
    <submittedName>
        <fullName evidence="2">Uncharacterized protein</fullName>
    </submittedName>
</protein>
<keyword evidence="1" id="KW-0732">Signal</keyword>
<comment type="caution">
    <text evidence="2">The sequence shown here is derived from an EMBL/GenBank/DDBJ whole genome shotgun (WGS) entry which is preliminary data.</text>
</comment>
<reference evidence="2 3" key="1">
    <citation type="submission" date="2018-03" db="EMBL/GenBank/DDBJ databases">
        <title>Genomic Encyclopedia of Archaeal and Bacterial Type Strains, Phase II (KMG-II): from individual species to whole genera.</title>
        <authorList>
            <person name="Goeker M."/>
        </authorList>
    </citation>
    <scope>NUCLEOTIDE SEQUENCE [LARGE SCALE GENOMIC DNA]</scope>
    <source>
        <strain evidence="2 3">DSM 18107</strain>
    </source>
</reference>
<evidence type="ECO:0000256" key="1">
    <source>
        <dbReference type="SAM" id="SignalP"/>
    </source>
</evidence>
<accession>A0A2P8G0H8</accession>
<dbReference type="EMBL" id="PYGK01000009">
    <property type="protein sequence ID" value="PSL27477.1"/>
    <property type="molecule type" value="Genomic_DNA"/>
</dbReference>
<dbReference type="AlphaFoldDB" id="A0A2P8G0H8"/>
<gene>
    <name evidence="2" type="ORF">CLV42_1099</name>
</gene>
<dbReference type="Proteomes" id="UP000240978">
    <property type="component" value="Unassembled WGS sequence"/>
</dbReference>
<keyword evidence="3" id="KW-1185">Reference proteome</keyword>
<organism evidence="2 3">
    <name type="scientific">Chitinophaga ginsengisoli</name>
    <dbReference type="NCBI Taxonomy" id="363837"/>
    <lineage>
        <taxon>Bacteria</taxon>
        <taxon>Pseudomonadati</taxon>
        <taxon>Bacteroidota</taxon>
        <taxon>Chitinophagia</taxon>
        <taxon>Chitinophagales</taxon>
        <taxon>Chitinophagaceae</taxon>
        <taxon>Chitinophaga</taxon>
    </lineage>
</organism>
<dbReference type="RefSeq" id="WP_146154442.1">
    <property type="nucleotide sequence ID" value="NZ_PYGK01000009.1"/>
</dbReference>
<proteinExistence type="predicted"/>
<evidence type="ECO:0000313" key="3">
    <source>
        <dbReference type="Proteomes" id="UP000240978"/>
    </source>
</evidence>
<evidence type="ECO:0000313" key="2">
    <source>
        <dbReference type="EMBL" id="PSL27477.1"/>
    </source>
</evidence>